<dbReference type="RefSeq" id="WP_116572579.1">
    <property type="nucleotide sequence ID" value="NZ_QDGZ01000005.1"/>
</dbReference>
<comment type="caution">
    <text evidence="1">The sequence shown here is derived from an EMBL/GenBank/DDBJ whole genome shotgun (WGS) entry which is preliminary data.</text>
</comment>
<dbReference type="Gene3D" id="1.20.1260.20">
    <property type="entry name" value="PPE superfamily"/>
    <property type="match status" value="1"/>
</dbReference>
<dbReference type="InterPro" id="IPR038332">
    <property type="entry name" value="PPE_sf"/>
</dbReference>
<evidence type="ECO:0000313" key="2">
    <source>
        <dbReference type="Proteomes" id="UP000246018"/>
    </source>
</evidence>
<dbReference type="Proteomes" id="UP000246018">
    <property type="component" value="Unassembled WGS sequence"/>
</dbReference>
<dbReference type="OrthoDB" id="3692598at2"/>
<dbReference type="AlphaFoldDB" id="A0A2T8F9A3"/>
<protein>
    <recommendedName>
        <fullName evidence="3">WXG100 family type VII secretion target</fullName>
    </recommendedName>
</protein>
<proteinExistence type="predicted"/>
<dbReference type="SUPFAM" id="SSF140453">
    <property type="entry name" value="EsxAB dimer-like"/>
    <property type="match status" value="1"/>
</dbReference>
<reference evidence="1 2" key="1">
    <citation type="submission" date="2018-04" db="EMBL/GenBank/DDBJ databases">
        <title>Genome of Nocardioides gansuensis WSJ-1.</title>
        <authorList>
            <person name="Wu S."/>
            <person name="Wang G."/>
        </authorList>
    </citation>
    <scope>NUCLEOTIDE SEQUENCE [LARGE SCALE GENOMIC DNA]</scope>
    <source>
        <strain evidence="1 2">WSJ-1</strain>
    </source>
</reference>
<name>A0A2T8F9A3_9ACTN</name>
<dbReference type="InterPro" id="IPR036689">
    <property type="entry name" value="ESAT-6-like_sf"/>
</dbReference>
<sequence length="238" mass="24734">MESPAGVLTPPKADPLIPAALDTYLHIGDLISLGHWAMVAIDKMGGPNIPEEVGEWFAGDWSEVARSADALRKLGEFCDQTAEGIAADLGVLRATWDGKAATAASTYFTDLAEELKTQKDNFDDIASQFDSTAFGVKEMANAVGSLVESLADYAIAAGISLAAAAASSWTVVGGIVGASGAAYSIYKGATVIKELLDIRAKVWVACEALMGLIAGSLSSIQGFSTVQLPGAYNNSQVR</sequence>
<keyword evidence="2" id="KW-1185">Reference proteome</keyword>
<organism evidence="1 2">
    <name type="scientific">Nocardioides gansuensis</name>
    <dbReference type="NCBI Taxonomy" id="2138300"/>
    <lineage>
        <taxon>Bacteria</taxon>
        <taxon>Bacillati</taxon>
        <taxon>Actinomycetota</taxon>
        <taxon>Actinomycetes</taxon>
        <taxon>Propionibacteriales</taxon>
        <taxon>Nocardioidaceae</taxon>
        <taxon>Nocardioides</taxon>
    </lineage>
</organism>
<evidence type="ECO:0008006" key="3">
    <source>
        <dbReference type="Google" id="ProtNLM"/>
    </source>
</evidence>
<accession>A0A2T8F9A3</accession>
<evidence type="ECO:0000313" key="1">
    <source>
        <dbReference type="EMBL" id="PVG82275.1"/>
    </source>
</evidence>
<gene>
    <name evidence="1" type="ORF">DDE18_12315</name>
</gene>
<dbReference type="EMBL" id="QDGZ01000005">
    <property type="protein sequence ID" value="PVG82275.1"/>
    <property type="molecule type" value="Genomic_DNA"/>
</dbReference>